<evidence type="ECO:0000313" key="9">
    <source>
        <dbReference type="Proteomes" id="UP001162156"/>
    </source>
</evidence>
<evidence type="ECO:0000256" key="6">
    <source>
        <dbReference type="SAM" id="Phobius"/>
    </source>
</evidence>
<dbReference type="GO" id="GO:0012505">
    <property type="term" value="C:endomembrane system"/>
    <property type="evidence" value="ECO:0007669"/>
    <property type="project" value="UniProtKB-SubCell"/>
</dbReference>
<evidence type="ECO:0000256" key="5">
    <source>
        <dbReference type="ARBA" id="ARBA00023136"/>
    </source>
</evidence>
<comment type="caution">
    <text evidence="8">The sequence shown here is derived from an EMBL/GenBank/DDBJ whole genome shotgun (WGS) entry which is preliminary data.</text>
</comment>
<reference evidence="8" key="1">
    <citation type="journal article" date="2023" name="Insect Mol. Biol.">
        <title>Genome sequencing provides insights into the evolution of gene families encoding plant cell wall-degrading enzymes in longhorned beetles.</title>
        <authorList>
            <person name="Shin N.R."/>
            <person name="Okamura Y."/>
            <person name="Kirsch R."/>
            <person name="Pauchet Y."/>
        </authorList>
    </citation>
    <scope>NUCLEOTIDE SEQUENCE</scope>
    <source>
        <strain evidence="8">RBIC_L_NR</strain>
    </source>
</reference>
<keyword evidence="9" id="KW-1185">Reference proteome</keyword>
<dbReference type="PANTHER" id="PTHR21324">
    <property type="entry name" value="FASTING-INDUCIBLE INTEGRAL MEMBRANE PROTEIN TM6P1-RELATED"/>
    <property type="match status" value="1"/>
</dbReference>
<dbReference type="Proteomes" id="UP001162156">
    <property type="component" value="Unassembled WGS sequence"/>
</dbReference>
<dbReference type="EMBL" id="JANEYF010004067">
    <property type="protein sequence ID" value="KAJ8932277.1"/>
    <property type="molecule type" value="Genomic_DNA"/>
</dbReference>
<feature type="domain" description="CWH43-like N-terminal" evidence="7">
    <location>
        <begin position="5"/>
        <end position="67"/>
    </location>
</feature>
<comment type="similarity">
    <text evidence="2">Belongs to the DRAM/TMEM150 family.</text>
</comment>
<feature type="transmembrane region" description="Helical" evidence="6">
    <location>
        <begin position="7"/>
        <end position="29"/>
    </location>
</feature>
<evidence type="ECO:0000256" key="4">
    <source>
        <dbReference type="ARBA" id="ARBA00022989"/>
    </source>
</evidence>
<sequence>MEIGVKYLPLMILLLLASTVCTTLLLTLIKKHVTDSLPYISDTGTLPPESCVFGQALNVLWVLCMYNIMYICYCIEEERPLLM</sequence>
<organism evidence="8 9">
    <name type="scientific">Rhamnusium bicolor</name>
    <dbReference type="NCBI Taxonomy" id="1586634"/>
    <lineage>
        <taxon>Eukaryota</taxon>
        <taxon>Metazoa</taxon>
        <taxon>Ecdysozoa</taxon>
        <taxon>Arthropoda</taxon>
        <taxon>Hexapoda</taxon>
        <taxon>Insecta</taxon>
        <taxon>Pterygota</taxon>
        <taxon>Neoptera</taxon>
        <taxon>Endopterygota</taxon>
        <taxon>Coleoptera</taxon>
        <taxon>Polyphaga</taxon>
        <taxon>Cucujiformia</taxon>
        <taxon>Chrysomeloidea</taxon>
        <taxon>Cerambycidae</taxon>
        <taxon>Lepturinae</taxon>
        <taxon>Rhagiini</taxon>
        <taxon>Rhamnusium</taxon>
    </lineage>
</organism>
<dbReference type="Pfam" id="PF10277">
    <property type="entry name" value="Frag1"/>
    <property type="match status" value="1"/>
</dbReference>
<name>A0AAV8X176_9CUCU</name>
<keyword evidence="5 6" id="KW-0472">Membrane</keyword>
<accession>A0AAV8X176</accession>
<proteinExistence type="inferred from homology"/>
<dbReference type="InterPro" id="IPR019402">
    <property type="entry name" value="CWH43_N"/>
</dbReference>
<evidence type="ECO:0000259" key="7">
    <source>
        <dbReference type="Pfam" id="PF10277"/>
    </source>
</evidence>
<protein>
    <recommendedName>
        <fullName evidence="7">CWH43-like N-terminal domain-containing protein</fullName>
    </recommendedName>
</protein>
<dbReference type="InterPro" id="IPR050911">
    <property type="entry name" value="DRAM/TMEM150_Autophagy_Mod"/>
</dbReference>
<evidence type="ECO:0000256" key="2">
    <source>
        <dbReference type="ARBA" id="ARBA00006565"/>
    </source>
</evidence>
<feature type="transmembrane region" description="Helical" evidence="6">
    <location>
        <begin position="56"/>
        <end position="75"/>
    </location>
</feature>
<comment type="subcellular location">
    <subcellularLocation>
        <location evidence="1">Endomembrane system</location>
        <topology evidence="1">Multi-pass membrane protein</topology>
    </subcellularLocation>
</comment>
<keyword evidence="3 6" id="KW-0812">Transmembrane</keyword>
<keyword evidence="4 6" id="KW-1133">Transmembrane helix</keyword>
<dbReference type="PANTHER" id="PTHR21324:SF2">
    <property type="entry name" value="EG:22E5.9 PROTEIN"/>
    <property type="match status" value="1"/>
</dbReference>
<dbReference type="AlphaFoldDB" id="A0AAV8X176"/>
<gene>
    <name evidence="8" type="ORF">NQ314_014769</name>
</gene>
<evidence type="ECO:0000256" key="3">
    <source>
        <dbReference type="ARBA" id="ARBA00022692"/>
    </source>
</evidence>
<evidence type="ECO:0000313" key="8">
    <source>
        <dbReference type="EMBL" id="KAJ8932277.1"/>
    </source>
</evidence>
<evidence type="ECO:0000256" key="1">
    <source>
        <dbReference type="ARBA" id="ARBA00004127"/>
    </source>
</evidence>